<feature type="region of interest" description="Disordered" evidence="2">
    <location>
        <begin position="1"/>
        <end position="83"/>
    </location>
</feature>
<keyword evidence="4" id="KW-1185">Reference proteome</keyword>
<feature type="compositionally biased region" description="Low complexity" evidence="2">
    <location>
        <begin position="17"/>
        <end position="33"/>
    </location>
</feature>
<dbReference type="VEuPathDB" id="FungiDB:SCHCODRAFT_02492628"/>
<organism evidence="4">
    <name type="scientific">Schizophyllum commune (strain H4-8 / FGSC 9210)</name>
    <name type="common">Split gill fungus</name>
    <dbReference type="NCBI Taxonomy" id="578458"/>
    <lineage>
        <taxon>Eukaryota</taxon>
        <taxon>Fungi</taxon>
        <taxon>Dikarya</taxon>
        <taxon>Basidiomycota</taxon>
        <taxon>Agaricomycotina</taxon>
        <taxon>Agaricomycetes</taxon>
        <taxon>Agaricomycetidae</taxon>
        <taxon>Agaricales</taxon>
        <taxon>Schizophyllaceae</taxon>
        <taxon>Schizophyllum</taxon>
    </lineage>
</organism>
<dbReference type="EMBL" id="GL377304">
    <property type="protein sequence ID" value="EFI99251.1"/>
    <property type="molecule type" value="Genomic_DNA"/>
</dbReference>
<dbReference type="InParanoid" id="D8PYG0"/>
<dbReference type="RefSeq" id="XP_003034154.1">
    <property type="nucleotide sequence ID" value="XM_003034108.1"/>
</dbReference>
<evidence type="ECO:0000256" key="2">
    <source>
        <dbReference type="SAM" id="MobiDB-lite"/>
    </source>
</evidence>
<dbReference type="PROSITE" id="PS50890">
    <property type="entry name" value="PUA"/>
    <property type="match status" value="1"/>
</dbReference>
<dbReference type="Proteomes" id="UP000007431">
    <property type="component" value="Unassembled WGS sequence"/>
</dbReference>
<feature type="coiled-coil region" evidence="1">
    <location>
        <begin position="107"/>
        <end position="134"/>
    </location>
</feature>
<protein>
    <submittedName>
        <fullName evidence="3">Uncharacterized protein</fullName>
    </submittedName>
</protein>
<evidence type="ECO:0000256" key="1">
    <source>
        <dbReference type="SAM" id="Coils"/>
    </source>
</evidence>
<dbReference type="HOGENOM" id="CLU_006824_0_1_1"/>
<dbReference type="OrthoDB" id="3236156at2759"/>
<gene>
    <name evidence="3" type="ORF">SCHCODRAFT_233068</name>
</gene>
<feature type="compositionally biased region" description="Low complexity" evidence="2">
    <location>
        <begin position="58"/>
        <end position="75"/>
    </location>
</feature>
<dbReference type="GeneID" id="9586169"/>
<feature type="compositionally biased region" description="Polar residues" evidence="2">
    <location>
        <begin position="34"/>
        <end position="54"/>
    </location>
</feature>
<dbReference type="eggNOG" id="ENOG502SI1J">
    <property type="taxonomic scope" value="Eukaryota"/>
</dbReference>
<reference evidence="3 4" key="1">
    <citation type="journal article" date="2010" name="Nat. Biotechnol.">
        <title>Genome sequence of the model mushroom Schizophyllum commune.</title>
        <authorList>
            <person name="Ohm R.A."/>
            <person name="de Jong J.F."/>
            <person name="Lugones L.G."/>
            <person name="Aerts A."/>
            <person name="Kothe E."/>
            <person name="Stajich J.E."/>
            <person name="de Vries R.P."/>
            <person name="Record E."/>
            <person name="Levasseur A."/>
            <person name="Baker S.E."/>
            <person name="Bartholomew K.A."/>
            <person name="Coutinho P.M."/>
            <person name="Erdmann S."/>
            <person name="Fowler T.J."/>
            <person name="Gathman A.C."/>
            <person name="Lombard V."/>
            <person name="Henrissat B."/>
            <person name="Knabe N."/>
            <person name="Kuees U."/>
            <person name="Lilly W.W."/>
            <person name="Lindquist E."/>
            <person name="Lucas S."/>
            <person name="Magnuson J.K."/>
            <person name="Piumi F."/>
            <person name="Raudaskoski M."/>
            <person name="Salamov A."/>
            <person name="Schmutz J."/>
            <person name="Schwarze F.W.M.R."/>
            <person name="vanKuyk P.A."/>
            <person name="Horton J.S."/>
            <person name="Grigoriev I.V."/>
            <person name="Woesten H.A.B."/>
        </authorList>
    </citation>
    <scope>NUCLEOTIDE SEQUENCE [LARGE SCALE GENOMIC DNA]</scope>
    <source>
        <strain evidence="4">H4-8 / FGSC 9210</strain>
    </source>
</reference>
<sequence length="1250" mass="139356">MASGEKTPPSRKRKTNQRAARSSNLARARAQLRGNSENVAPNSATSAYPTTDSEASSDRPPSGAPPASSNAPRPRILQNSSSRNAAIVSAADLASRTSKKRKHTYTIDDWKNEARNARRKLERRDEEVAGLKAEVHASEEILALERAEHARNQRMANLAHSSVWSELQKARDTLTKEEKEKARLQNLLTEQDERLAEKLKEESCAFDEGPAEYYSRSSPPSRVSRTGHSPHGVFRCAEHAVGGVIRELGRLVGIRRLNRIPSMSARTVARIIAEGGIAAKIQLGYEMVTNTSITASGDSTSHRRQEYDSRFVVLRPVTDSGILSDSHVLRSLGIDASLDHSSEEQVRGLLKKLAQICDIFNRSPFAKRKGLLMSFEAFALRLRGTSGDHANDVKKDNKLLLEWKLEMTKIALGFEALRQMSTQDSLRAIIPHARAAILDVGGSEAWERLNAATRTEKETALTRSAAKEVGELAYARLNPDEKKKMSLFLFTGCCMHKELNSVKGGDARMRTYYATHPEIIPPVLLANKDNAAVLAGITDNEQLTPAELRALSVSGCGAVKATTLAGMICNNKDSKKGQHDRYVWYFDKVLGPAVIARRFPDVSNTRFQSHCAAACEILQHLKLYRAFMRHVFYKKDKPGFTNIRGPGMTALNALTLGPLHTRLENFIKTLIADTTLVLGPNASYKTAAFDGEPWEREGVFEAIAALRKADLMPHLERRGSAEFDPGSDIDGLTADEQDEFWMPVTNDANESALGGLRANVARRPNQTLHQFEAKDTFRRNGTQGFIDCFEDEDHRYVRGEARRIQESRPQRQIRRAQVAHDDEEARRHQLVEEEKNKKALAWQERLEAIVFVAEEDRLQTMRKVELTDQLNYWRHKLLAPKVAPEYSIPNRPHKIAELKRLLALYPNGAVPECEREGPKRKAPTASLGPESVLQDMVVTPRVLIVYTRARLMIIFIPDPMLSRSVIEHEEGESYLYEMTCWIDPQVLSRMEVSAPQCIRSENAREVDADTGDVSASFWEWAYLPEALVAASVEKEGLNLSVEALGYPEFVAAVMSHSSEDPTWCRLLAADVVIGGPALNENYMHPAYMINFDTYVAGITLLEQDAFIWPCAKSLWWGGNKVLLAATLDSIAAQTTHTPRPPQHVLQTPPDASKMGWVQKRGYSARAEHVLIPGDTQVGGARKCPDDPAPLEARWIEQVYIDTLHDARFGELRCFIVGGNIIRIVRTVPSGGGMKCNVVLDNECPSLAQHW</sequence>
<evidence type="ECO:0000313" key="3">
    <source>
        <dbReference type="EMBL" id="EFI99251.1"/>
    </source>
</evidence>
<proteinExistence type="predicted"/>
<dbReference type="AlphaFoldDB" id="D8PYG0"/>
<keyword evidence="1" id="KW-0175">Coiled coil</keyword>
<accession>D8PYG0</accession>
<evidence type="ECO:0000313" key="4">
    <source>
        <dbReference type="Proteomes" id="UP000007431"/>
    </source>
</evidence>
<feature type="coiled-coil region" evidence="1">
    <location>
        <begin position="167"/>
        <end position="201"/>
    </location>
</feature>
<name>D8PYG0_SCHCM</name>
<dbReference type="KEGG" id="scm:SCHCO_02492628"/>